<evidence type="ECO:0000313" key="3">
    <source>
        <dbReference type="Proteomes" id="UP001272716"/>
    </source>
</evidence>
<feature type="transmembrane region" description="Helical" evidence="1">
    <location>
        <begin position="6"/>
        <end position="33"/>
    </location>
</feature>
<comment type="caution">
    <text evidence="2">The sequence shown here is derived from an EMBL/GenBank/DDBJ whole genome shotgun (WGS) entry which is preliminary data.</text>
</comment>
<accession>A0ABD5I9Q2</accession>
<gene>
    <name evidence="2" type="ORF">BTTOUR_35315</name>
</gene>
<protein>
    <submittedName>
        <fullName evidence="2">Uncharacterized protein</fullName>
    </submittedName>
</protein>
<dbReference type="RefSeq" id="WP_000504462.1">
    <property type="nucleotide sequence ID" value="NZ_JAWQCK010000011.1"/>
</dbReference>
<reference evidence="2 3" key="1">
    <citation type="submission" date="2023-10" db="EMBL/GenBank/DDBJ databases">
        <title>Draft Genome Sequence of Bacillus thuringiensis serovar. toumanoffi 4059: Identification of a Novel Cry Protein Candidate.</title>
        <authorList>
            <person name="Murdoch R.W."/>
            <person name="Gemler B."/>
            <person name="Heater B.S."/>
        </authorList>
    </citation>
    <scope>NUCLEOTIDE SEQUENCE [LARGE SCALE GENOMIC DNA]</scope>
    <source>
        <strain evidence="2 3">4059</strain>
    </source>
</reference>
<keyword evidence="1" id="KW-1133">Transmembrane helix</keyword>
<dbReference type="Proteomes" id="UP001272716">
    <property type="component" value="Unassembled WGS sequence"/>
</dbReference>
<dbReference type="AlphaFoldDB" id="A0ABD5I9Q2"/>
<organism evidence="2 3">
    <name type="scientific">Bacillus thuringiensis serovar toumanoffi</name>
    <dbReference type="NCBI Taxonomy" id="180862"/>
    <lineage>
        <taxon>Bacteria</taxon>
        <taxon>Bacillati</taxon>
        <taxon>Bacillota</taxon>
        <taxon>Bacilli</taxon>
        <taxon>Bacillales</taxon>
        <taxon>Bacillaceae</taxon>
        <taxon>Bacillus</taxon>
        <taxon>Bacillus cereus group</taxon>
    </lineage>
</organism>
<evidence type="ECO:0000313" key="2">
    <source>
        <dbReference type="EMBL" id="MDW9214021.1"/>
    </source>
</evidence>
<keyword evidence="1" id="KW-0472">Membrane</keyword>
<dbReference type="EMBL" id="JAWQCK010000011">
    <property type="protein sequence ID" value="MDW9214021.1"/>
    <property type="molecule type" value="Genomic_DNA"/>
</dbReference>
<evidence type="ECO:0000256" key="1">
    <source>
        <dbReference type="SAM" id="Phobius"/>
    </source>
</evidence>
<proteinExistence type="predicted"/>
<keyword evidence="1" id="KW-0812">Transmembrane</keyword>
<sequence length="56" mass="5737">MGEQKGAILIIVVCLVIFGLCVGFATGVIQPLLSQIGTGMSNMVSNVFKAIPTAGK</sequence>
<name>A0ABD5I9Q2_BACTU</name>